<dbReference type="HOGENOM" id="CLU_019939_0_0_1"/>
<dbReference type="Pfam" id="PF00566">
    <property type="entry name" value="RabGAP-TBC"/>
    <property type="match status" value="1"/>
</dbReference>
<dbReference type="Gene3D" id="1.10.472.80">
    <property type="entry name" value="Ypt/Rab-GAP domain of gyp1p, domain 3"/>
    <property type="match status" value="1"/>
</dbReference>
<evidence type="ECO:0000313" key="5">
    <source>
        <dbReference type="Proteomes" id="UP000002624"/>
    </source>
</evidence>
<dbReference type="PROSITE" id="PS50086">
    <property type="entry name" value="TBC_RABGAP"/>
    <property type="match status" value="1"/>
</dbReference>
<dbReference type="eggNOG" id="KOG1091">
    <property type="taxonomic scope" value="Eukaryota"/>
</dbReference>
<dbReference type="FunFam" id="1.10.8.270:FF:000031">
    <property type="entry name" value="TBC1 domain family member 5"/>
    <property type="match status" value="1"/>
</dbReference>
<feature type="region of interest" description="Disordered" evidence="2">
    <location>
        <begin position="398"/>
        <end position="429"/>
    </location>
</feature>
<evidence type="ECO:0000313" key="4">
    <source>
        <dbReference type="EMBL" id="EER45119.1"/>
    </source>
</evidence>
<keyword evidence="1" id="KW-0343">GTPase activation</keyword>
<organism evidence="4 5">
    <name type="scientific">Ajellomyces capsulatus (strain H143)</name>
    <name type="common">Darling's disease fungus</name>
    <name type="synonym">Histoplasma capsulatum</name>
    <dbReference type="NCBI Taxonomy" id="544712"/>
    <lineage>
        <taxon>Eukaryota</taxon>
        <taxon>Fungi</taxon>
        <taxon>Dikarya</taxon>
        <taxon>Ascomycota</taxon>
        <taxon>Pezizomycotina</taxon>
        <taxon>Eurotiomycetes</taxon>
        <taxon>Eurotiomycetidae</taxon>
        <taxon>Onygenales</taxon>
        <taxon>Ajellomycetaceae</taxon>
        <taxon>Histoplasma</taxon>
    </lineage>
</organism>
<dbReference type="SMART" id="SM00164">
    <property type="entry name" value="TBC"/>
    <property type="match status" value="1"/>
</dbReference>
<dbReference type="FunFam" id="1.10.472.80:FF:000038">
    <property type="entry name" value="TBC1 domain family member 5"/>
    <property type="match status" value="1"/>
</dbReference>
<dbReference type="EMBL" id="GG692419">
    <property type="protein sequence ID" value="EER45119.1"/>
    <property type="molecule type" value="Genomic_DNA"/>
</dbReference>
<dbReference type="Gene3D" id="1.10.8.270">
    <property type="entry name" value="putative rabgap domain of human tbc1 domain family member 14 like domains"/>
    <property type="match status" value="1"/>
</dbReference>
<feature type="domain" description="Rab-GAP TBC" evidence="3">
    <location>
        <begin position="99"/>
        <end position="306"/>
    </location>
</feature>
<dbReference type="PANTHER" id="PTHR22957:SF337">
    <property type="entry name" value="TBC1 DOMAIN FAMILY MEMBER 5"/>
    <property type="match status" value="1"/>
</dbReference>
<dbReference type="VEuPathDB" id="FungiDB:HCDG_00698"/>
<evidence type="ECO:0000256" key="2">
    <source>
        <dbReference type="SAM" id="MobiDB-lite"/>
    </source>
</evidence>
<feature type="compositionally biased region" description="Polar residues" evidence="2">
    <location>
        <begin position="593"/>
        <end position="607"/>
    </location>
</feature>
<feature type="compositionally biased region" description="Low complexity" evidence="2">
    <location>
        <begin position="409"/>
        <end position="427"/>
    </location>
</feature>
<dbReference type="GO" id="GO:0005096">
    <property type="term" value="F:GTPase activator activity"/>
    <property type="evidence" value="ECO:0007669"/>
    <property type="project" value="UniProtKB-KW"/>
</dbReference>
<sequence>MKTVEEARKRWHSLFNGKSSLAELKHALRDKHGGGPCEDGLRSVCWKCSTNYQAFLIHQNLDTASWPVQILDSRAAYQSLREYFLKYIQHPDDLPSTADPLAEDDESPWQTLRRDEAIRAEIYQDVERCMQENYFFREPATKARMLDILFIYTKLNADLGYRQGMHELLAPVLWIVEHDAIDKKSIDVSASHNRTDDLMLQVLDMEYTEHDAFTIFCAIMQTGKLFYEQEAKKVPGVQSDISPIVARSQHIHQVVLRAVDPELADHLQVTEILPQIFLTRWIRLLFGREFSFQEVLSIWDLLFAEKMRLELIDAICVAMLLRIRWQLLDADYSSALGLLLRYPAPTPCKPVTFVEDGLFLEKNTNCEGASLLIQKYSGKAPDPNKQYIPPTQIAVARFPPRRRKKLTSREPSSAPSEVPSPSVSPARNHQRRLDSLFQDVSEGLQRRTEGWGVTKAVRGAMVEARRNIQNMHSSASTPAPRRIENPPHDSPSPPHISLATIRRLNARISALESRSQTLAGMLGEAINELHTKQVHPNNSGIEAIDLALAKLQFVQVYLEDPTIPIPDEEKSATQAPARARSSEPVSNVVAGKENNTPSGQPRGNNNLAFLELPKNGDSEASDIIKPVPLRPAAAPATRAPIAESPFSWMLGDNKERSGFVTSVAVPPEQSRSTGTLFGDNRADERRKPPGDEEDGVVLDSLRGVAKAS</sequence>
<feature type="region of interest" description="Disordered" evidence="2">
    <location>
        <begin position="659"/>
        <end position="708"/>
    </location>
</feature>
<feature type="region of interest" description="Disordered" evidence="2">
    <location>
        <begin position="564"/>
        <end position="612"/>
    </location>
</feature>
<dbReference type="InterPro" id="IPR035969">
    <property type="entry name" value="Rab-GAP_TBC_sf"/>
</dbReference>
<dbReference type="OMA" id="SPWQTLR"/>
<dbReference type="Proteomes" id="UP000002624">
    <property type="component" value="Unassembled WGS sequence"/>
</dbReference>
<dbReference type="AlphaFoldDB" id="C6H1W6"/>
<protein>
    <submittedName>
        <fullName evidence="4">TBC domain-containing protein</fullName>
    </submittedName>
</protein>
<feature type="compositionally biased region" description="Basic and acidic residues" evidence="2">
    <location>
        <begin position="680"/>
        <end position="690"/>
    </location>
</feature>
<feature type="region of interest" description="Disordered" evidence="2">
    <location>
        <begin position="470"/>
        <end position="495"/>
    </location>
</feature>
<proteinExistence type="predicted"/>
<dbReference type="PANTHER" id="PTHR22957">
    <property type="entry name" value="TBC1 DOMAIN FAMILY MEMBER GTPASE-ACTIVATING PROTEIN"/>
    <property type="match status" value="1"/>
</dbReference>
<evidence type="ECO:0000259" key="3">
    <source>
        <dbReference type="PROSITE" id="PS50086"/>
    </source>
</evidence>
<dbReference type="InterPro" id="IPR000195">
    <property type="entry name" value="Rab-GAP-TBC_dom"/>
</dbReference>
<evidence type="ECO:0000256" key="1">
    <source>
        <dbReference type="ARBA" id="ARBA00022468"/>
    </source>
</evidence>
<accession>C6H1W6</accession>
<dbReference type="STRING" id="544712.C6H1W6"/>
<reference evidence="5" key="1">
    <citation type="submission" date="2009-05" db="EMBL/GenBank/DDBJ databases">
        <title>The genome sequence of Ajellomyces capsulatus strain H143.</title>
        <authorList>
            <person name="Champion M."/>
            <person name="Cuomo C.A."/>
            <person name="Ma L.-J."/>
            <person name="Henn M.R."/>
            <person name="Sil A."/>
            <person name="Goldman B."/>
            <person name="Young S.K."/>
            <person name="Kodira C.D."/>
            <person name="Zeng Q."/>
            <person name="Koehrsen M."/>
            <person name="Alvarado L."/>
            <person name="Berlin A.M."/>
            <person name="Borenstein D."/>
            <person name="Chen Z."/>
            <person name="Engels R."/>
            <person name="Freedman E."/>
            <person name="Gellesch M."/>
            <person name="Goldberg J."/>
            <person name="Griggs A."/>
            <person name="Gujja S."/>
            <person name="Heiman D.I."/>
            <person name="Hepburn T.A."/>
            <person name="Howarth C."/>
            <person name="Jen D."/>
            <person name="Larson L."/>
            <person name="Lewis B."/>
            <person name="Mehta T."/>
            <person name="Park D."/>
            <person name="Pearson M."/>
            <person name="Roberts A."/>
            <person name="Saif S."/>
            <person name="Shea T.D."/>
            <person name="Shenoy N."/>
            <person name="Sisk P."/>
            <person name="Stolte C."/>
            <person name="Sykes S."/>
            <person name="Walk T."/>
            <person name="White J."/>
            <person name="Yandava C."/>
            <person name="Klein B."/>
            <person name="McEwen J.G."/>
            <person name="Puccia R."/>
            <person name="Goldman G.H."/>
            <person name="Felipe M.S."/>
            <person name="Nino-Vega G."/>
            <person name="San-Blas G."/>
            <person name="Taylor J.W."/>
            <person name="Mendoza L."/>
            <person name="Galagan J.E."/>
            <person name="Nusbaum C."/>
            <person name="Birren B.W."/>
        </authorList>
    </citation>
    <scope>NUCLEOTIDE SEQUENCE [LARGE SCALE GENOMIC DNA]</scope>
    <source>
        <strain evidence="5">H143</strain>
    </source>
</reference>
<dbReference type="SUPFAM" id="SSF47923">
    <property type="entry name" value="Ypt/Rab-GAP domain of gyp1p"/>
    <property type="match status" value="2"/>
</dbReference>
<name>C6H1W6_AJECH</name>
<gene>
    <name evidence="4" type="ORF">HCDG_00698</name>
</gene>
<dbReference type="OrthoDB" id="27140at2759"/>